<keyword evidence="2" id="KW-0732">Signal</keyword>
<dbReference type="PROSITE" id="PS50835">
    <property type="entry name" value="IG_LIKE"/>
    <property type="match status" value="1"/>
</dbReference>
<dbReference type="InterPro" id="IPR013783">
    <property type="entry name" value="Ig-like_fold"/>
</dbReference>
<evidence type="ECO:0000313" key="5">
    <source>
        <dbReference type="Proteomes" id="UP000265618"/>
    </source>
</evidence>
<dbReference type="Proteomes" id="UP000265618">
    <property type="component" value="Unassembled WGS sequence"/>
</dbReference>
<protein>
    <recommendedName>
        <fullName evidence="3">Ig-like domain-containing protein</fullName>
    </recommendedName>
</protein>
<keyword evidence="1" id="KW-1133">Transmembrane helix</keyword>
<keyword evidence="1" id="KW-0472">Membrane</keyword>
<keyword evidence="5" id="KW-1185">Reference proteome</keyword>
<dbReference type="EMBL" id="BDIP01000688">
    <property type="protein sequence ID" value="GCA62439.1"/>
    <property type="molecule type" value="Genomic_DNA"/>
</dbReference>
<feature type="transmembrane region" description="Helical" evidence="1">
    <location>
        <begin position="3652"/>
        <end position="3671"/>
    </location>
</feature>
<dbReference type="Gene3D" id="2.60.40.10">
    <property type="entry name" value="Immunoglobulins"/>
    <property type="match status" value="1"/>
</dbReference>
<gene>
    <name evidence="4" type="ORF">KIPB_003550</name>
</gene>
<proteinExistence type="predicted"/>
<sequence length="3699" mass="395639">MLAPLVLVVALVAFSLQSSVARLVYPSEVTPSSDWPVKCLFSDGIEPALTDGVSVSLLDAQTESTVQVAMATSANLYTVSFSAPSAGTYFLEASLDGETLRSATTITCDADSATLAPYSEQHVSASASVKISEDKEWLARIADDESLEIFAHVGAFWLPFTSFTTEPDYTDLSGSAVSLSAFSLAIGDVAGTPRIAVGVPTHTQGLSALSGACIVWYYTGCGWVHERTFLGTEVDAMLRSGTGLYVQLGYQVFIDQGLLYARAYTLSDFYDVPGILSASFNSDLGVWNDLAQIEGCEDIFTSPYMRLASQTNYDVADGVVVALETGGLSYADMEVCAGGEQTRKTIDLPKYDYSSFTYFGIRDEIWDSLATSISLGVVDGQTLLAVSSPYAAGPDHTILRGRVRIYDLSRGGWSPIEVLPNTQPDDVILFGSYIHLEADTLVAGYGAIPSSVGETLLGQLGVVDGGVGTASVFFMDAYEYPDVVYGDGWAQYWIPYSFSSYGDGLAVVSVPEETPTLPAELSVNVLSTEPFYECEYPLVTFELLQDGVVYTDYDLSNAMVVGDISYYNWDSNQEYNPPVTYDTASGVYTLEVTHYSCSDTSCHAFLFPFQFKIDIGPRLDARANPDSSHLLAPLYKEPGTHVLVKALWENMCGNEVTTGTTSFELRSTTSDYALSASVTEAPYYTQFDGSDLPADTYTITATFDSDGYDFDPLTSTVTVSDDLDNIQLLRGKLTSALIVGMNSGLIDISFAQMQDMPSILTEIWDFIVSAEDSGAGALFLEDLLTQFAALHGLDLDDLVSSLENLEDADVSMRLGGALGLLNGVEYMDYMGVFNTSGNDLLDSAFDSDYYLPYQVEVSFDDMGRKSYSLVAVVDGEGEPLSDYYTWYSQGGLSAMLEYLDTDVSFWDGLLGILTYVDDMAGAEGVIVDTYAAYLDQFRSMPEDYTVGSAFNQLVDRLDEDGEEGQMSVGDIVDGVSDLIGHLAQDTDLFDGINHILAFIDTLADTHMSQDYTDFMADTDTSLRDFLAELVGAQDMDNLDSFLAWLSGIASADGTVLEGIQSTLELVRDLAGITRTSSLEEALDYVNTLFADLDGDREYLVRSYLGDLVDEYDTENASHYGDDLATVESFINALAANEELEQDLVALLSFIDEMAGTSLSGYYANMQTWLDDLEPTYTLADALQDLLTQVDEVEGTDILAAYNEARGVLDDVADADTLLNGLVVIVNAYDLTASFPEVAYLQTVTDFINGLDDTYTVETGLDALLDYIDKDEEMGLVSIKESVLAFISDMTDPSFQNRVDTVLTIVDTYTGLDLTGQFDSLVTYLDTLPEDATVADCVHDLLDWVETTSGMPLADVWDQVVALVDGMPADTTLADGIGQVLDYVDETFETSLGEYFGVVADWLADLSPEYTIHDAVYDVAQYVQDNYSVMLVTYFTSVSTFVDNMTSAQTVFDTIENLMYAMGPYLSEDMAAQVEAVADDLSAFLSGLTSEYTLSEALDDLLVYIDDLQFGTDLAASYQSVKDVANEFLADASLLEGLQTLLSVLSDEGVDVSDVSDYLNAWVDFVEGLDEAYTVGVYISDSLEALDEAYDMTVSLSESYDAMLTFLEAMSVQDISLVGEAEAVLSLMDGSLGSLILYYTDNGDDDYVPFTMSDLVADIDSALAVITDIYTVQDAVNDVFDLIGEDLGASEEIDAVRTDLQTLLAGLATDEDFMAGLTDLAIFFDEIAGDTTVEDLLQSFEDLGADYTVLDAVEALLADVDNEYDTMAGDVFDDLLALIKSLAEASTFMDGIDVICECIDKYTEVDSTSYLTEIEDWINGFAADYTLGDALEDLAAELDLDEGTSLVEYLDDTIAYLQALNEDYYLPDELMSLLTNLSDWSSVLVNDVIAQAMQWIQDEVLQGFTFADLLAPVNDWVQETGAITVFSIRDDVVDYITTDLGFTFSAVFGDIQQRLDSFNAMLVEDILDEAQQSIREATGVNLPEAFSGLDASLSTVLDTPVEDYLSQFQDSVTEALGWDYASVMSAVSDYFTDVGGLSLLDIMQQVDAEFTDLAGATISEVFNNLQTTLSEYGAETVQGVIDRVVESIEDNTGITLPATMDDLVTIVTSYTDDLASDVIADVQQIVDDAFNGVDPVQQLFSAIDGWLEPVLETPVLDYVNTLRSAVTDETGTYADIMATVMESVEGIEEYSVQDLVDSVRGSISQVIDDLDMDPTLLEVITQVAEGINAYLDTPLLDISDGISQAFKDAVGYDFVDGASQLWTYLDDTLASPASSIAQDIEDRITQAVGDSFSFADIFSTVDTTLGEWGAINLYDTMVRYTESINSATTDTDLVAVSTLLRGGKVYAQMQGDDASTAVSVGVALGGTDWHTSVLLSIDEGTTYLYFPTTAPHDDFSTVTCASPNLLVGDTLEVEVVPLTYAGTPQTGDVEVLVSVMRDSTMIESNVQLTGQDGVYTQSLVVDTEGVYTVTARVAGSVLSNTATVYVGKVMVEYGGREFYLSESLSVVEGLLDHYAGGDTLTGDITLVTASGSTVTAALPVTAAWDMGQQQESVFQNPKHAVSVTVPSAAGYHSLDFYVDGQLLTSSTTTLTVAVDAYGVAFVSDYAMPEGLGQTCGSSDVSFTLEDYDMSTLSADLSASLSAGWDGASDLSPVYSDVGTYTLTVQSPTAAGTHYLGVQVDGVVVDTRSVTTSQVTSAGQSSVSVPADVVIGRTASVSVTVADACGSVMPAGSVVTVSVGYGESLPSPVSGVTETSPGVFTAVTDTLDMEGDYTVSATADGLALPSQTITVHPLPVSAPTSSLFLWDEDHDGLFLSFPSITLSGDLTSPLACSALLDIVTADRTFGDALCSVESDGVTVLVEDSSDFKLHSGDSIQFVSEAPLLPYEVIAGETVLGLPMVLDGTFTVDYSARDMPTARVDPNDSNIKLPLLPCGSLSLDVHVNKEAKCDPLVQWSTDGTVYTPIDTLVIELGDSMGTTSTVYYTVETCFSLVSGQTTFTVRDPVAPMYTLPSSALVSLGDSITFDPSVSLGCYWAAREEDLTMEWTVPPMLQDYTLETDTVLEVDADSTITQGSYDLVFSLSGEGISDETTVTLVVDGDVSLSVLTDWPDVDSPGYLGANTDLLVSLVSSDETAVDMSAALWELDSSDTHTTATGASASFADVAPGTYELTVTVKKVSTQADLSLASVVTVLEAPTISTYTLTGSEFDQSEEVALTTTGALNAFGVSIDLNLWAYDTETGENTVPSRVVDSSAELYIPQSGEFDLYLGACDRFRGCTEESVGVVTIKLLPPPAADEDVTEAPIEEQMAMVASLGAGEQDGAWAALDEETRVDLAATLTASILGTEDDDEEEEEEEPDFTDVMLVVGMGNELTLDEDTYDDIANVVADVIQPLNQDQASSLVALADNVQDPETSKDLGLVIGQQLAAGLERDSGMSGPNDSATSIMTVLKTSDPVEIESREFSIISDSGAVDMTSGLGGLSMPKCSLRDGLVGCNSGYKTLVAETDTAMDTEDPAETIVSRRVSVKGSVFLGVTEDTSAVLDDAYTLTLGLLTGAADVLADLFCVFDGEDTAASGCSAALSSDGTAIECTCTTLGTIAAYSSIPEAPADTFNWVPVALGGAGVLSLLGVGTCCCVRRKSNKKAKAKAQMKKQDDALNPLAGVPVPVAVVPVGVVERVPLPMAVPAGGEQVNVVVPVAPVGRF</sequence>
<evidence type="ECO:0000256" key="1">
    <source>
        <dbReference type="SAM" id="Phobius"/>
    </source>
</evidence>
<feature type="domain" description="Ig-like" evidence="3">
    <location>
        <begin position="3001"/>
        <end position="3091"/>
    </location>
</feature>
<feature type="transmembrane region" description="Helical" evidence="1">
    <location>
        <begin position="3610"/>
        <end position="3632"/>
    </location>
</feature>
<evidence type="ECO:0000259" key="3">
    <source>
        <dbReference type="PROSITE" id="PS50835"/>
    </source>
</evidence>
<dbReference type="InterPro" id="IPR007110">
    <property type="entry name" value="Ig-like_dom"/>
</dbReference>
<accession>A0A391NVF3</accession>
<reference evidence="4 5" key="1">
    <citation type="journal article" date="2018" name="PLoS ONE">
        <title>The draft genome of Kipferlia bialata reveals reductive genome evolution in fornicate parasites.</title>
        <authorList>
            <person name="Tanifuji G."/>
            <person name="Takabayashi S."/>
            <person name="Kume K."/>
            <person name="Takagi M."/>
            <person name="Nakayama T."/>
            <person name="Kamikawa R."/>
            <person name="Inagaki Y."/>
            <person name="Hashimoto T."/>
        </authorList>
    </citation>
    <scope>NUCLEOTIDE SEQUENCE [LARGE SCALE GENOMIC DNA]</scope>
    <source>
        <strain evidence="4">NY0173</strain>
    </source>
</reference>
<feature type="signal peptide" evidence="2">
    <location>
        <begin position="1"/>
        <end position="21"/>
    </location>
</feature>
<evidence type="ECO:0000256" key="2">
    <source>
        <dbReference type="SAM" id="SignalP"/>
    </source>
</evidence>
<keyword evidence="1" id="KW-0812">Transmembrane</keyword>
<evidence type="ECO:0000313" key="4">
    <source>
        <dbReference type="EMBL" id="GCA62439.1"/>
    </source>
</evidence>
<comment type="caution">
    <text evidence="4">The sequence shown here is derived from an EMBL/GenBank/DDBJ whole genome shotgun (WGS) entry which is preliminary data.</text>
</comment>
<feature type="chain" id="PRO_5017377691" description="Ig-like domain-containing protein" evidence="2">
    <location>
        <begin position="22"/>
        <end position="3699"/>
    </location>
</feature>
<name>A0A391NVF3_9EUKA</name>
<organism evidence="4 5">
    <name type="scientific">Kipferlia bialata</name>
    <dbReference type="NCBI Taxonomy" id="797122"/>
    <lineage>
        <taxon>Eukaryota</taxon>
        <taxon>Metamonada</taxon>
        <taxon>Carpediemonas-like organisms</taxon>
        <taxon>Kipferlia</taxon>
    </lineage>
</organism>